<dbReference type="InterPro" id="IPR020635">
    <property type="entry name" value="Tyr_kinase_cat_dom"/>
</dbReference>
<gene>
    <name evidence="4" type="ORF">HNAJ_LOCUS10875</name>
</gene>
<evidence type="ECO:0000256" key="1">
    <source>
        <dbReference type="ARBA" id="ARBA00022741"/>
    </source>
</evidence>
<reference evidence="6" key="1">
    <citation type="submission" date="2017-02" db="UniProtKB">
        <authorList>
            <consortium name="WormBaseParasite"/>
        </authorList>
    </citation>
    <scope>IDENTIFICATION</scope>
</reference>
<evidence type="ECO:0000313" key="6">
    <source>
        <dbReference type="WBParaSite" id="HNAJ_0001088101-mRNA-1"/>
    </source>
</evidence>
<proteinExistence type="predicted"/>
<feature type="domain" description="Protein kinase" evidence="3">
    <location>
        <begin position="1"/>
        <end position="114"/>
    </location>
</feature>
<dbReference type="Proteomes" id="UP000278807">
    <property type="component" value="Unassembled WGS sequence"/>
</dbReference>
<dbReference type="Gene3D" id="3.30.200.20">
    <property type="entry name" value="Phosphorylase Kinase, domain 1"/>
    <property type="match status" value="1"/>
</dbReference>
<dbReference type="EMBL" id="UZAE01013265">
    <property type="protein sequence ID" value="VDO09005.1"/>
    <property type="molecule type" value="Genomic_DNA"/>
</dbReference>
<dbReference type="InterPro" id="IPR050198">
    <property type="entry name" value="Non-receptor_tyrosine_kinases"/>
</dbReference>
<evidence type="ECO:0000259" key="3">
    <source>
        <dbReference type="PROSITE" id="PS50011"/>
    </source>
</evidence>
<evidence type="ECO:0000313" key="4">
    <source>
        <dbReference type="EMBL" id="VDO09005.1"/>
    </source>
</evidence>
<organism evidence="6">
    <name type="scientific">Rodentolepis nana</name>
    <name type="common">Dwarf tapeworm</name>
    <name type="synonym">Hymenolepis nana</name>
    <dbReference type="NCBI Taxonomy" id="102285"/>
    <lineage>
        <taxon>Eukaryota</taxon>
        <taxon>Metazoa</taxon>
        <taxon>Spiralia</taxon>
        <taxon>Lophotrochozoa</taxon>
        <taxon>Platyhelminthes</taxon>
        <taxon>Cestoda</taxon>
        <taxon>Eucestoda</taxon>
        <taxon>Cyclophyllidea</taxon>
        <taxon>Hymenolepididae</taxon>
        <taxon>Rodentolepis</taxon>
    </lineage>
</organism>
<sequence length="114" mass="12945">MTQMPSSNASPSSSTPYLLKYQDVDLNLNDFLAEASIMKNLQHKNLVRLLGVCTREPPYYIVTEYMPHGNLLNYLRQRSPGELTPPVLLYMAVQIASGMAYLEANNFIHRNPSR</sequence>
<evidence type="ECO:0000256" key="2">
    <source>
        <dbReference type="ARBA" id="ARBA00022840"/>
    </source>
</evidence>
<name>A0A0R3TT60_RODNA</name>
<dbReference type="GO" id="GO:0004713">
    <property type="term" value="F:protein tyrosine kinase activity"/>
    <property type="evidence" value="ECO:0007669"/>
    <property type="project" value="InterPro"/>
</dbReference>
<reference evidence="4 5" key="2">
    <citation type="submission" date="2018-11" db="EMBL/GenBank/DDBJ databases">
        <authorList>
            <consortium name="Pathogen Informatics"/>
        </authorList>
    </citation>
    <scope>NUCLEOTIDE SEQUENCE [LARGE SCALE GENOMIC DNA]</scope>
</reference>
<dbReference type="InterPro" id="IPR001245">
    <property type="entry name" value="Ser-Thr/Tyr_kinase_cat_dom"/>
</dbReference>
<dbReference type="Gene3D" id="1.10.510.10">
    <property type="entry name" value="Transferase(Phosphotransferase) domain 1"/>
    <property type="match status" value="1"/>
</dbReference>
<dbReference type="SMART" id="SM00219">
    <property type="entry name" value="TyrKc"/>
    <property type="match status" value="1"/>
</dbReference>
<dbReference type="SUPFAM" id="SSF56112">
    <property type="entry name" value="Protein kinase-like (PK-like)"/>
    <property type="match status" value="1"/>
</dbReference>
<evidence type="ECO:0000313" key="5">
    <source>
        <dbReference type="Proteomes" id="UP000278807"/>
    </source>
</evidence>
<keyword evidence="2" id="KW-0067">ATP-binding</keyword>
<dbReference type="InterPro" id="IPR011009">
    <property type="entry name" value="Kinase-like_dom_sf"/>
</dbReference>
<dbReference type="InterPro" id="IPR000719">
    <property type="entry name" value="Prot_kinase_dom"/>
</dbReference>
<keyword evidence="5" id="KW-1185">Reference proteome</keyword>
<dbReference type="WBParaSite" id="HNAJ_0001088101-mRNA-1">
    <property type="protein sequence ID" value="HNAJ_0001088101-mRNA-1"/>
    <property type="gene ID" value="HNAJ_0001088101"/>
</dbReference>
<dbReference type="AlphaFoldDB" id="A0A0R3TT60"/>
<dbReference type="GO" id="GO:0005524">
    <property type="term" value="F:ATP binding"/>
    <property type="evidence" value="ECO:0007669"/>
    <property type="project" value="UniProtKB-KW"/>
</dbReference>
<protein>
    <submittedName>
        <fullName evidence="6">Non-specific protein-tyrosine kinase</fullName>
    </submittedName>
</protein>
<dbReference type="Pfam" id="PF07714">
    <property type="entry name" value="PK_Tyr_Ser-Thr"/>
    <property type="match status" value="1"/>
</dbReference>
<dbReference type="STRING" id="102285.A0A0R3TT60"/>
<dbReference type="PANTHER" id="PTHR24418">
    <property type="entry name" value="TYROSINE-PROTEIN KINASE"/>
    <property type="match status" value="1"/>
</dbReference>
<dbReference type="OrthoDB" id="6248621at2759"/>
<keyword evidence="1" id="KW-0547">Nucleotide-binding</keyword>
<dbReference type="FunFam" id="3.30.200.20:FF:001220">
    <property type="entry name" value="ABL protein"/>
    <property type="match status" value="1"/>
</dbReference>
<accession>A0A0R3TT60</accession>
<dbReference type="PROSITE" id="PS50011">
    <property type="entry name" value="PROTEIN_KINASE_DOM"/>
    <property type="match status" value="1"/>
</dbReference>